<dbReference type="Proteomes" id="UP000275024">
    <property type="component" value="Unassembled WGS sequence"/>
</dbReference>
<evidence type="ECO:0000313" key="3">
    <source>
        <dbReference type="Proteomes" id="UP000268652"/>
    </source>
</evidence>
<dbReference type="EMBL" id="RBDY01000002">
    <property type="protein sequence ID" value="RKN26390.1"/>
    <property type="molecule type" value="Genomic_DNA"/>
</dbReference>
<organism evidence="1 4">
    <name type="scientific">Streptomyces radicis</name>
    <dbReference type="NCBI Taxonomy" id="1750517"/>
    <lineage>
        <taxon>Bacteria</taxon>
        <taxon>Bacillati</taxon>
        <taxon>Actinomycetota</taxon>
        <taxon>Actinomycetes</taxon>
        <taxon>Kitasatosporales</taxon>
        <taxon>Streptomycetaceae</taxon>
        <taxon>Streptomyces</taxon>
    </lineage>
</organism>
<comment type="caution">
    <text evidence="1">The sequence shown here is derived from an EMBL/GenBank/DDBJ whole genome shotgun (WGS) entry which is preliminary data.</text>
</comment>
<name>A0A3A9WE44_9ACTN</name>
<gene>
    <name evidence="2" type="ORF">D7318_03015</name>
    <name evidence="1" type="ORF">D7319_06645</name>
</gene>
<evidence type="ECO:0000313" key="1">
    <source>
        <dbReference type="EMBL" id="RKN11591.1"/>
    </source>
</evidence>
<evidence type="ECO:0000313" key="4">
    <source>
        <dbReference type="Proteomes" id="UP000275024"/>
    </source>
</evidence>
<dbReference type="EMBL" id="RBDX01000003">
    <property type="protein sequence ID" value="RKN11591.1"/>
    <property type="molecule type" value="Genomic_DNA"/>
</dbReference>
<reference evidence="3 4" key="1">
    <citation type="submission" date="2018-09" db="EMBL/GenBank/DDBJ databases">
        <title>Streptomyces sp. nov. DS1-2, an endophytic actinomycete isolated from roots of Dendrobium scabrilingue.</title>
        <authorList>
            <person name="Kuncharoen N."/>
            <person name="Kudo T."/>
            <person name="Ohkuma M."/>
            <person name="Yuki M."/>
            <person name="Tanasupawat S."/>
        </authorList>
    </citation>
    <scope>NUCLEOTIDE SEQUENCE [LARGE SCALE GENOMIC DNA]</scope>
    <source>
        <strain evidence="1 4">AZ1-7</strain>
        <strain evidence="2 3">DS1-2</strain>
    </source>
</reference>
<dbReference type="Proteomes" id="UP000268652">
    <property type="component" value="Unassembled WGS sequence"/>
</dbReference>
<proteinExistence type="predicted"/>
<sequence>MVIYLCHPSESTTLAAAARLRAHADARDWAVAAEVLDVTAVVPRAGVERARSYVLLRQAHGILTTTREAPALASERDWLAEHGAFLQVVGDDR</sequence>
<keyword evidence="3" id="KW-1185">Reference proteome</keyword>
<protein>
    <submittedName>
        <fullName evidence="1">Uncharacterized protein</fullName>
    </submittedName>
</protein>
<accession>A0A3A9WE44</accession>
<evidence type="ECO:0000313" key="2">
    <source>
        <dbReference type="EMBL" id="RKN26390.1"/>
    </source>
</evidence>
<dbReference type="AlphaFoldDB" id="A0A3A9WE44"/>